<keyword evidence="10" id="KW-0472">Membrane</keyword>
<evidence type="ECO:0000313" key="19">
    <source>
        <dbReference type="EMBL" id="CAK7219405.1"/>
    </source>
</evidence>
<keyword evidence="20" id="KW-1185">Reference proteome</keyword>
<comment type="similarity">
    <text evidence="16">Belongs to the glycosyl hydrolase 18 family.</text>
</comment>
<evidence type="ECO:0000313" key="20">
    <source>
        <dbReference type="Proteomes" id="UP001642482"/>
    </source>
</evidence>
<name>A0ABP0BIW0_9PEZI</name>
<dbReference type="GO" id="GO:0008843">
    <property type="term" value="F:endochitinase activity"/>
    <property type="evidence" value="ECO:0007669"/>
    <property type="project" value="UniProtKB-EC"/>
</dbReference>
<evidence type="ECO:0000256" key="15">
    <source>
        <dbReference type="RuleBase" id="RU000489"/>
    </source>
</evidence>
<dbReference type="PROSITE" id="PS01095">
    <property type="entry name" value="GH18_1"/>
    <property type="match status" value="1"/>
</dbReference>
<dbReference type="InterPro" id="IPR001579">
    <property type="entry name" value="Glyco_hydro_18_chit_AS"/>
</dbReference>
<evidence type="ECO:0000259" key="18">
    <source>
        <dbReference type="PROSITE" id="PS51910"/>
    </source>
</evidence>
<evidence type="ECO:0000256" key="8">
    <source>
        <dbReference type="ARBA" id="ARBA00022801"/>
    </source>
</evidence>
<evidence type="ECO:0000256" key="11">
    <source>
        <dbReference type="ARBA" id="ARBA00023277"/>
    </source>
</evidence>
<evidence type="ECO:0000256" key="6">
    <source>
        <dbReference type="ARBA" id="ARBA00022525"/>
    </source>
</evidence>
<gene>
    <name evidence="19" type="primary">CHT2_1</name>
    <name evidence="19" type="ORF">SEUCBS140593_003879</name>
</gene>
<dbReference type="InterPro" id="IPR050542">
    <property type="entry name" value="Glycosyl_Hydrlase18_Chitinase"/>
</dbReference>
<protein>
    <recommendedName>
        <fullName evidence="4">chitinase</fullName>
        <ecNumber evidence="4">3.2.1.14</ecNumber>
    </recommendedName>
</protein>
<dbReference type="Gene3D" id="3.20.20.80">
    <property type="entry name" value="Glycosidases"/>
    <property type="match status" value="1"/>
</dbReference>
<evidence type="ECO:0000256" key="17">
    <source>
        <dbReference type="SAM" id="SignalP"/>
    </source>
</evidence>
<dbReference type="PANTHER" id="PTHR45708">
    <property type="entry name" value="ENDOCHITINASE"/>
    <property type="match status" value="1"/>
</dbReference>
<proteinExistence type="inferred from homology"/>
<evidence type="ECO:0000256" key="2">
    <source>
        <dbReference type="ARBA" id="ARBA00004609"/>
    </source>
</evidence>
<evidence type="ECO:0000256" key="7">
    <source>
        <dbReference type="ARBA" id="ARBA00022622"/>
    </source>
</evidence>
<sequence>MGANMLLLTAGAGLVAGVAALKPPGMNVYFGQVGSDRLATYCESGGFDTVTLAYLSASPETDPATNYPATNFGPHCGAGVYMVNSTASRLLSDCTTLSQDILYCQKLGKKVLLSTGGIWGPDPEHNYAVTTPENGEYFAEFLWKAFGPSYPSWTGPRPFDTLSENHTVIDGFDFDIEVQSASQDGYIALLKRLRTYVDQYNAIVPESPIIITGAPACPLSGNVPVMKDLITNAIFDKLWVQFYGNSPCPAGSSDFNYDDWETFIADTTSKDALLYVGLPAERDVPGYMAVTEANALVDRLKDRPSFGGVMINEVFIAKANADNGVPLYEAIYDHMLEGAQSPVVTSSPSSKVATGSNVHVATKTASVTAMVTKTIHATRLPSGLVVSANSTQFGSGTGVHATGTVFVTVPCASGSRTVPDTSSGTRTSPTHSYSYSVTSAGHAWKANSKAWSVVVVSMSTIVLQVVSYLIM</sequence>
<dbReference type="InterPro" id="IPR001223">
    <property type="entry name" value="Glyco_hydro18_cat"/>
</dbReference>
<keyword evidence="5" id="KW-1003">Cell membrane</keyword>
<keyword evidence="6" id="KW-0964">Secreted</keyword>
<dbReference type="Pfam" id="PF00704">
    <property type="entry name" value="Glyco_hydro_18"/>
    <property type="match status" value="1"/>
</dbReference>
<keyword evidence="17" id="KW-0732">Signal</keyword>
<comment type="catalytic activity">
    <reaction evidence="1">
        <text>Random endo-hydrolysis of N-acetyl-beta-D-glucosaminide (1-&gt;4)-beta-linkages in chitin and chitodextrins.</text>
        <dbReference type="EC" id="3.2.1.14"/>
    </reaction>
</comment>
<evidence type="ECO:0000256" key="4">
    <source>
        <dbReference type="ARBA" id="ARBA00012729"/>
    </source>
</evidence>
<keyword evidence="14" id="KW-0624">Polysaccharide degradation</keyword>
<dbReference type="PANTHER" id="PTHR45708:SF47">
    <property type="entry name" value="ENDOCHITINASE A"/>
    <property type="match status" value="1"/>
</dbReference>
<dbReference type="InterPro" id="IPR017853">
    <property type="entry name" value="GH"/>
</dbReference>
<dbReference type="EC" id="3.2.1.14" evidence="4"/>
<accession>A0ABP0BIW0</accession>
<evidence type="ECO:0000256" key="5">
    <source>
        <dbReference type="ARBA" id="ARBA00022475"/>
    </source>
</evidence>
<evidence type="ECO:0000256" key="10">
    <source>
        <dbReference type="ARBA" id="ARBA00023136"/>
    </source>
</evidence>
<dbReference type="PROSITE" id="PS51910">
    <property type="entry name" value="GH18_2"/>
    <property type="match status" value="1"/>
</dbReference>
<evidence type="ECO:0000256" key="9">
    <source>
        <dbReference type="ARBA" id="ARBA00023024"/>
    </source>
</evidence>
<comment type="subcellular location">
    <subcellularLocation>
        <location evidence="2">Cell membrane</location>
        <topology evidence="2">Lipid-anchor</topology>
        <topology evidence="2">GPI-anchor</topology>
    </subcellularLocation>
    <subcellularLocation>
        <location evidence="3">Secreted</location>
    </subcellularLocation>
</comment>
<keyword evidence="8 15" id="KW-0378">Hydrolase</keyword>
<evidence type="ECO:0000256" key="12">
    <source>
        <dbReference type="ARBA" id="ARBA00023288"/>
    </source>
</evidence>
<reference evidence="19 20" key="1">
    <citation type="submission" date="2024-01" db="EMBL/GenBank/DDBJ databases">
        <authorList>
            <person name="Allen C."/>
            <person name="Tagirdzhanova G."/>
        </authorList>
    </citation>
    <scope>NUCLEOTIDE SEQUENCE [LARGE SCALE GENOMIC DNA]</scope>
</reference>
<keyword evidence="9" id="KW-0146">Chitin degradation</keyword>
<evidence type="ECO:0000256" key="3">
    <source>
        <dbReference type="ARBA" id="ARBA00004613"/>
    </source>
</evidence>
<evidence type="ECO:0000256" key="14">
    <source>
        <dbReference type="ARBA" id="ARBA00023326"/>
    </source>
</evidence>
<feature type="signal peptide" evidence="17">
    <location>
        <begin position="1"/>
        <end position="20"/>
    </location>
</feature>
<keyword evidence="11" id="KW-0119">Carbohydrate metabolism</keyword>
<dbReference type="SUPFAM" id="SSF51445">
    <property type="entry name" value="(Trans)glycosidases"/>
    <property type="match status" value="1"/>
</dbReference>
<keyword evidence="7" id="KW-0336">GPI-anchor</keyword>
<feature type="chain" id="PRO_5046105826" description="chitinase" evidence="17">
    <location>
        <begin position="21"/>
        <end position="471"/>
    </location>
</feature>
<dbReference type="Proteomes" id="UP001642482">
    <property type="component" value="Unassembled WGS sequence"/>
</dbReference>
<keyword evidence="7" id="KW-0325">Glycoprotein</keyword>
<evidence type="ECO:0000256" key="16">
    <source>
        <dbReference type="RuleBase" id="RU004453"/>
    </source>
</evidence>
<evidence type="ECO:0000256" key="13">
    <source>
        <dbReference type="ARBA" id="ARBA00023295"/>
    </source>
</evidence>
<dbReference type="EMBL" id="CAWUHD010000031">
    <property type="protein sequence ID" value="CAK7219405.1"/>
    <property type="molecule type" value="Genomic_DNA"/>
</dbReference>
<keyword evidence="12" id="KW-0449">Lipoprotein</keyword>
<feature type="domain" description="GH18" evidence="18">
    <location>
        <begin position="24"/>
        <end position="338"/>
    </location>
</feature>
<comment type="caution">
    <text evidence="19">The sequence shown here is derived from an EMBL/GenBank/DDBJ whole genome shotgun (WGS) entry which is preliminary data.</text>
</comment>
<organism evidence="19 20">
    <name type="scientific">Sporothrix eucalyptigena</name>
    <dbReference type="NCBI Taxonomy" id="1812306"/>
    <lineage>
        <taxon>Eukaryota</taxon>
        <taxon>Fungi</taxon>
        <taxon>Dikarya</taxon>
        <taxon>Ascomycota</taxon>
        <taxon>Pezizomycotina</taxon>
        <taxon>Sordariomycetes</taxon>
        <taxon>Sordariomycetidae</taxon>
        <taxon>Ophiostomatales</taxon>
        <taxon>Ophiostomataceae</taxon>
        <taxon>Sporothrix</taxon>
    </lineage>
</organism>
<keyword evidence="13 15" id="KW-0326">Glycosidase</keyword>
<evidence type="ECO:0000256" key="1">
    <source>
        <dbReference type="ARBA" id="ARBA00000822"/>
    </source>
</evidence>